<feature type="transmembrane region" description="Helical" evidence="19">
    <location>
        <begin position="39"/>
        <end position="59"/>
    </location>
</feature>
<dbReference type="eggNOG" id="KOG1440">
    <property type="taxonomic scope" value="Eukaryota"/>
</dbReference>
<feature type="non-terminal residue" evidence="20">
    <location>
        <position position="1"/>
    </location>
</feature>
<evidence type="ECO:0000256" key="14">
    <source>
        <dbReference type="ARBA" id="ARBA00023209"/>
    </source>
</evidence>
<evidence type="ECO:0000256" key="13">
    <source>
        <dbReference type="ARBA" id="ARBA00023136"/>
    </source>
</evidence>
<accession>B7GA50</accession>
<dbReference type="EC" id="2.7.7.41" evidence="6"/>
<organism evidence="20 21">
    <name type="scientific">Phaeodactylum tricornutum (strain CCAP 1055/1)</name>
    <dbReference type="NCBI Taxonomy" id="556484"/>
    <lineage>
        <taxon>Eukaryota</taxon>
        <taxon>Sar</taxon>
        <taxon>Stramenopiles</taxon>
        <taxon>Ochrophyta</taxon>
        <taxon>Bacillariophyta</taxon>
        <taxon>Bacillariophyceae</taxon>
        <taxon>Bacillariophycidae</taxon>
        <taxon>Naviculales</taxon>
        <taxon>Phaeodactylaceae</taxon>
        <taxon>Phaeodactylum</taxon>
    </lineage>
</organism>
<comment type="pathway">
    <text evidence="3">Phospholipid metabolism; CDP-diacylglycerol biosynthesis; CDP-diacylglycerol from sn-glycerol 3-phosphate: step 3/3.</text>
</comment>
<evidence type="ECO:0000256" key="10">
    <source>
        <dbReference type="ARBA" id="ARBA00022695"/>
    </source>
</evidence>
<keyword evidence="8" id="KW-0808">Transferase</keyword>
<evidence type="ECO:0000256" key="6">
    <source>
        <dbReference type="ARBA" id="ARBA00012487"/>
    </source>
</evidence>
<keyword evidence="9 19" id="KW-0812">Transmembrane</keyword>
<dbReference type="PANTHER" id="PTHR13773">
    <property type="entry name" value="PHOSPHATIDATE CYTIDYLYLTRANSFERASE"/>
    <property type="match status" value="1"/>
</dbReference>
<dbReference type="Pfam" id="PF01148">
    <property type="entry name" value="CTP_transf_1"/>
    <property type="match status" value="1"/>
</dbReference>
<comment type="similarity">
    <text evidence="5">Belongs to the CDS family.</text>
</comment>
<dbReference type="STRING" id="556484.B7GA50"/>
<dbReference type="InterPro" id="IPR016720">
    <property type="entry name" value="PC_Trfase_euk"/>
</dbReference>
<keyword evidence="7" id="KW-0444">Lipid biosynthesis</keyword>
<evidence type="ECO:0000256" key="19">
    <source>
        <dbReference type="SAM" id="Phobius"/>
    </source>
</evidence>
<keyword evidence="11 19" id="KW-1133">Transmembrane helix</keyword>
<dbReference type="EMBL" id="CM000623">
    <property type="protein sequence ID" value="EEC44555.1"/>
    <property type="molecule type" value="Genomic_DNA"/>
</dbReference>
<dbReference type="RefSeq" id="XP_002183886.1">
    <property type="nucleotide sequence ID" value="XM_002183850.1"/>
</dbReference>
<evidence type="ECO:0000256" key="17">
    <source>
        <dbReference type="ARBA" id="ARBA00032396"/>
    </source>
</evidence>
<evidence type="ECO:0000256" key="9">
    <source>
        <dbReference type="ARBA" id="ARBA00022692"/>
    </source>
</evidence>
<evidence type="ECO:0000256" key="2">
    <source>
        <dbReference type="ARBA" id="ARBA00004141"/>
    </source>
</evidence>
<dbReference type="OrthoDB" id="10260889at2759"/>
<evidence type="ECO:0000256" key="4">
    <source>
        <dbReference type="ARBA" id="ARBA00005189"/>
    </source>
</evidence>
<dbReference type="GO" id="GO:0004605">
    <property type="term" value="F:phosphatidate cytidylyltransferase activity"/>
    <property type="evidence" value="ECO:0007669"/>
    <property type="project" value="UniProtKB-EC"/>
</dbReference>
<keyword evidence="15" id="KW-1208">Phospholipid metabolism</keyword>
<comment type="pathway">
    <text evidence="4">Lipid metabolism.</text>
</comment>
<evidence type="ECO:0000256" key="12">
    <source>
        <dbReference type="ARBA" id="ARBA00023098"/>
    </source>
</evidence>
<keyword evidence="13 19" id="KW-0472">Membrane</keyword>
<dbReference type="UniPathway" id="UPA00557">
    <property type="reaction ID" value="UER00614"/>
</dbReference>
<evidence type="ECO:0000256" key="3">
    <source>
        <dbReference type="ARBA" id="ARBA00005119"/>
    </source>
</evidence>
<evidence type="ECO:0000256" key="11">
    <source>
        <dbReference type="ARBA" id="ARBA00022989"/>
    </source>
</evidence>
<dbReference type="InParanoid" id="B7GA50"/>
<dbReference type="Proteomes" id="UP000000759">
    <property type="component" value="Chromosome 21"/>
</dbReference>
<dbReference type="GO" id="GO:0005789">
    <property type="term" value="C:endoplasmic reticulum membrane"/>
    <property type="evidence" value="ECO:0007669"/>
    <property type="project" value="TreeGrafter"/>
</dbReference>
<dbReference type="AlphaFoldDB" id="B7GA50"/>
<dbReference type="HOGENOM" id="CLU_504800_0_0_1"/>
<reference evidence="21" key="2">
    <citation type="submission" date="2008-08" db="EMBL/GenBank/DDBJ databases">
        <authorList>
            <consortium name="Diatom Consortium"/>
            <person name="Grigoriev I."/>
            <person name="Grimwood J."/>
            <person name="Kuo A."/>
            <person name="Otillar R.P."/>
            <person name="Salamov A."/>
            <person name="Detter J.C."/>
            <person name="Lindquist E."/>
            <person name="Shapiro H."/>
            <person name="Lucas S."/>
            <person name="Glavina del Rio T."/>
            <person name="Pitluck S."/>
            <person name="Rokhsar D."/>
            <person name="Bowler C."/>
        </authorList>
    </citation>
    <scope>GENOME REANNOTATION</scope>
    <source>
        <strain evidence="21">CCAP 1055/1</strain>
    </source>
</reference>
<dbReference type="GO" id="GO:0016024">
    <property type="term" value="P:CDP-diacylglycerol biosynthetic process"/>
    <property type="evidence" value="ECO:0007669"/>
    <property type="project" value="UniProtKB-UniPathway"/>
</dbReference>
<evidence type="ECO:0000256" key="15">
    <source>
        <dbReference type="ARBA" id="ARBA00023264"/>
    </source>
</evidence>
<keyword evidence="21" id="KW-1185">Reference proteome</keyword>
<evidence type="ECO:0000256" key="8">
    <source>
        <dbReference type="ARBA" id="ARBA00022679"/>
    </source>
</evidence>
<proteinExistence type="inferred from homology"/>
<evidence type="ECO:0000256" key="18">
    <source>
        <dbReference type="ARBA" id="ARBA00033406"/>
    </source>
</evidence>
<comment type="subcellular location">
    <subcellularLocation>
        <location evidence="2">Membrane</location>
        <topology evidence="2">Multi-pass membrane protein</topology>
    </subcellularLocation>
</comment>
<keyword evidence="10" id="KW-0548">Nucleotidyltransferase</keyword>
<feature type="transmembrane region" description="Helical" evidence="19">
    <location>
        <begin position="6"/>
        <end position="27"/>
    </location>
</feature>
<keyword evidence="14" id="KW-0594">Phospholipid biosynthesis</keyword>
<evidence type="ECO:0000256" key="1">
    <source>
        <dbReference type="ARBA" id="ARBA00001698"/>
    </source>
</evidence>
<reference evidence="20 21" key="1">
    <citation type="journal article" date="2008" name="Nature">
        <title>The Phaeodactylum genome reveals the evolutionary history of diatom genomes.</title>
        <authorList>
            <person name="Bowler C."/>
            <person name="Allen A.E."/>
            <person name="Badger J.H."/>
            <person name="Grimwood J."/>
            <person name="Jabbari K."/>
            <person name="Kuo A."/>
            <person name="Maheswari U."/>
            <person name="Martens C."/>
            <person name="Maumus F."/>
            <person name="Otillar R.P."/>
            <person name="Rayko E."/>
            <person name="Salamov A."/>
            <person name="Vandepoele K."/>
            <person name="Beszteri B."/>
            <person name="Gruber A."/>
            <person name="Heijde M."/>
            <person name="Katinka M."/>
            <person name="Mock T."/>
            <person name="Valentin K."/>
            <person name="Verret F."/>
            <person name="Berges J.A."/>
            <person name="Brownlee C."/>
            <person name="Cadoret J.P."/>
            <person name="Chiovitti A."/>
            <person name="Choi C.J."/>
            <person name="Coesel S."/>
            <person name="De Martino A."/>
            <person name="Detter J.C."/>
            <person name="Durkin C."/>
            <person name="Falciatore A."/>
            <person name="Fournet J."/>
            <person name="Haruta M."/>
            <person name="Huysman M.J."/>
            <person name="Jenkins B.D."/>
            <person name="Jiroutova K."/>
            <person name="Jorgensen R.E."/>
            <person name="Joubert Y."/>
            <person name="Kaplan A."/>
            <person name="Kroger N."/>
            <person name="Kroth P.G."/>
            <person name="La Roche J."/>
            <person name="Lindquist E."/>
            <person name="Lommer M."/>
            <person name="Martin-Jezequel V."/>
            <person name="Lopez P.J."/>
            <person name="Lucas S."/>
            <person name="Mangogna M."/>
            <person name="McGinnis K."/>
            <person name="Medlin L.K."/>
            <person name="Montsant A."/>
            <person name="Oudot-Le Secq M.P."/>
            <person name="Napoli C."/>
            <person name="Obornik M."/>
            <person name="Parker M.S."/>
            <person name="Petit J.L."/>
            <person name="Porcel B.M."/>
            <person name="Poulsen N."/>
            <person name="Robison M."/>
            <person name="Rychlewski L."/>
            <person name="Rynearson T.A."/>
            <person name="Schmutz J."/>
            <person name="Shapiro H."/>
            <person name="Siaut M."/>
            <person name="Stanley M."/>
            <person name="Sussman M.R."/>
            <person name="Taylor A.R."/>
            <person name="Vardi A."/>
            <person name="von Dassow P."/>
            <person name="Vyverman W."/>
            <person name="Willis A."/>
            <person name="Wyrwicz L.S."/>
            <person name="Rokhsar D.S."/>
            <person name="Weissenbach J."/>
            <person name="Armbrust E.V."/>
            <person name="Green B.R."/>
            <person name="Van de Peer Y."/>
            <person name="Grigoriev I.V."/>
        </authorList>
    </citation>
    <scope>NUCLEOTIDE SEQUENCE [LARGE SCALE GENOMIC DNA]</scope>
    <source>
        <strain evidence="20 21">CCAP 1055/1</strain>
    </source>
</reference>
<comment type="catalytic activity">
    <reaction evidence="1">
        <text>a 1,2-diacyl-sn-glycero-3-phosphate + CTP + H(+) = a CDP-1,2-diacyl-sn-glycerol + diphosphate</text>
        <dbReference type="Rhea" id="RHEA:16229"/>
        <dbReference type="ChEBI" id="CHEBI:15378"/>
        <dbReference type="ChEBI" id="CHEBI:33019"/>
        <dbReference type="ChEBI" id="CHEBI:37563"/>
        <dbReference type="ChEBI" id="CHEBI:58332"/>
        <dbReference type="ChEBI" id="CHEBI:58608"/>
        <dbReference type="EC" id="2.7.7.41"/>
    </reaction>
</comment>
<name>B7GA50_PHATC</name>
<feature type="non-terminal residue" evidence="20">
    <location>
        <position position="134"/>
    </location>
</feature>
<dbReference type="PANTHER" id="PTHR13773:SF8">
    <property type="entry name" value="PHOSPHATIDATE CYTIDYLYLTRANSFERASE, PHOTORECEPTOR-SPECIFIC"/>
    <property type="match status" value="1"/>
</dbReference>
<gene>
    <name evidence="20" type="ORF">PHATRDRAFT_7678</name>
</gene>
<sequence>VLYTAILVILNDTLAYVFGVTLGRRALLPTISPKKTWEGFAGAGITTMLLSPLVWKLLFHGSDATELVIEYGRHGLVLSVFVNTLAPFGGFVASTLKRAYGHKDFGTLIQGHGGLMDRLDCQLFTAPFLYLYLQ</sequence>
<protein>
    <recommendedName>
        <fullName evidence="6">phosphatidate cytidylyltransferase</fullName>
        <ecNumber evidence="6">2.7.7.41</ecNumber>
    </recommendedName>
    <alternativeName>
        <fullName evidence="16">CDP-diacylglycerol synthase</fullName>
    </alternativeName>
    <alternativeName>
        <fullName evidence="17">CDP-diglyceride pyrophosphorylase</fullName>
    </alternativeName>
    <alternativeName>
        <fullName evidence="18">CDP-diglyceride synthase</fullName>
    </alternativeName>
</protein>
<evidence type="ECO:0000256" key="7">
    <source>
        <dbReference type="ARBA" id="ARBA00022516"/>
    </source>
</evidence>
<evidence type="ECO:0000256" key="5">
    <source>
        <dbReference type="ARBA" id="ARBA00010185"/>
    </source>
</evidence>
<evidence type="ECO:0000313" key="20">
    <source>
        <dbReference type="EMBL" id="EEC44555.1"/>
    </source>
</evidence>
<feature type="transmembrane region" description="Helical" evidence="19">
    <location>
        <begin position="71"/>
        <end position="93"/>
    </location>
</feature>
<dbReference type="GeneID" id="7195472"/>
<evidence type="ECO:0000313" key="21">
    <source>
        <dbReference type="Proteomes" id="UP000000759"/>
    </source>
</evidence>
<dbReference type="PaxDb" id="2850-Phatr7678"/>
<keyword evidence="12" id="KW-0443">Lipid metabolism</keyword>
<dbReference type="KEGG" id="pti:PHATRDRAFT_7678"/>
<evidence type="ECO:0000256" key="16">
    <source>
        <dbReference type="ARBA" id="ARBA00029893"/>
    </source>
</evidence>